<sequence>MISRMKKKVDSTETRVKEMRGEFSSFVNVGVIIKDVLRRERVNKEQRFSFGCLLTRFLREQQIDEEWLTIDHGKSMLPLARCGAMLAQGEVQPTVHSRWPKIPIVVQLGSKAAKLIPIQAGIMNA</sequence>
<gene>
    <name evidence="1" type="ORF">HAX54_012704</name>
</gene>
<evidence type="ECO:0000313" key="1">
    <source>
        <dbReference type="EMBL" id="MCD7471910.1"/>
    </source>
</evidence>
<dbReference type="Proteomes" id="UP000823775">
    <property type="component" value="Unassembled WGS sequence"/>
</dbReference>
<dbReference type="EMBL" id="JACEIK010001745">
    <property type="protein sequence ID" value="MCD7471910.1"/>
    <property type="molecule type" value="Genomic_DNA"/>
</dbReference>
<evidence type="ECO:0000313" key="2">
    <source>
        <dbReference type="Proteomes" id="UP000823775"/>
    </source>
</evidence>
<comment type="caution">
    <text evidence="1">The sequence shown here is derived from an EMBL/GenBank/DDBJ whole genome shotgun (WGS) entry which is preliminary data.</text>
</comment>
<organism evidence="1 2">
    <name type="scientific">Datura stramonium</name>
    <name type="common">Jimsonweed</name>
    <name type="synonym">Common thornapple</name>
    <dbReference type="NCBI Taxonomy" id="4076"/>
    <lineage>
        <taxon>Eukaryota</taxon>
        <taxon>Viridiplantae</taxon>
        <taxon>Streptophyta</taxon>
        <taxon>Embryophyta</taxon>
        <taxon>Tracheophyta</taxon>
        <taxon>Spermatophyta</taxon>
        <taxon>Magnoliopsida</taxon>
        <taxon>eudicotyledons</taxon>
        <taxon>Gunneridae</taxon>
        <taxon>Pentapetalae</taxon>
        <taxon>asterids</taxon>
        <taxon>lamiids</taxon>
        <taxon>Solanales</taxon>
        <taxon>Solanaceae</taxon>
        <taxon>Solanoideae</taxon>
        <taxon>Datureae</taxon>
        <taxon>Datura</taxon>
    </lineage>
</organism>
<protein>
    <submittedName>
        <fullName evidence="1">Uncharacterized protein</fullName>
    </submittedName>
</protein>
<accession>A0ABS8TM06</accession>
<proteinExistence type="predicted"/>
<keyword evidence="2" id="KW-1185">Reference proteome</keyword>
<reference evidence="1 2" key="1">
    <citation type="journal article" date="2021" name="BMC Genomics">
        <title>Datura genome reveals duplications of psychoactive alkaloid biosynthetic genes and high mutation rate following tissue culture.</title>
        <authorList>
            <person name="Rajewski A."/>
            <person name="Carter-House D."/>
            <person name="Stajich J."/>
            <person name="Litt A."/>
        </authorList>
    </citation>
    <scope>NUCLEOTIDE SEQUENCE [LARGE SCALE GENOMIC DNA]</scope>
    <source>
        <strain evidence="1">AR-01</strain>
    </source>
</reference>
<name>A0ABS8TM06_DATST</name>